<name>A0ABR2T7W4_9ROSI</name>
<dbReference type="EMBL" id="JBBPBN010000008">
    <property type="protein sequence ID" value="KAK9033452.1"/>
    <property type="molecule type" value="Genomic_DNA"/>
</dbReference>
<protein>
    <recommendedName>
        <fullName evidence="3">RNase H type-1 domain-containing protein</fullName>
    </recommendedName>
</protein>
<gene>
    <name evidence="1" type="ORF">V6N11_018485</name>
</gene>
<dbReference type="Proteomes" id="UP001396334">
    <property type="component" value="Unassembled WGS sequence"/>
</dbReference>
<accession>A0ABR2T7W4</accession>
<proteinExistence type="predicted"/>
<evidence type="ECO:0008006" key="3">
    <source>
        <dbReference type="Google" id="ProtNLM"/>
    </source>
</evidence>
<comment type="caution">
    <text evidence="1">The sequence shown here is derived from an EMBL/GenBank/DDBJ whole genome shotgun (WGS) entry which is preliminary data.</text>
</comment>
<evidence type="ECO:0000313" key="1">
    <source>
        <dbReference type="EMBL" id="KAK9033452.1"/>
    </source>
</evidence>
<evidence type="ECO:0000313" key="2">
    <source>
        <dbReference type="Proteomes" id="UP001396334"/>
    </source>
</evidence>
<organism evidence="1 2">
    <name type="scientific">Hibiscus sabdariffa</name>
    <name type="common">roselle</name>
    <dbReference type="NCBI Taxonomy" id="183260"/>
    <lineage>
        <taxon>Eukaryota</taxon>
        <taxon>Viridiplantae</taxon>
        <taxon>Streptophyta</taxon>
        <taxon>Embryophyta</taxon>
        <taxon>Tracheophyta</taxon>
        <taxon>Spermatophyta</taxon>
        <taxon>Magnoliopsida</taxon>
        <taxon>eudicotyledons</taxon>
        <taxon>Gunneridae</taxon>
        <taxon>Pentapetalae</taxon>
        <taxon>rosids</taxon>
        <taxon>malvids</taxon>
        <taxon>Malvales</taxon>
        <taxon>Malvaceae</taxon>
        <taxon>Malvoideae</taxon>
        <taxon>Hibiscus</taxon>
    </lineage>
</organism>
<reference evidence="1 2" key="1">
    <citation type="journal article" date="2024" name="G3 (Bethesda)">
        <title>Genome assembly of Hibiscus sabdariffa L. provides insights into metabolisms of medicinal natural products.</title>
        <authorList>
            <person name="Kim T."/>
        </authorList>
    </citation>
    <scope>NUCLEOTIDE SEQUENCE [LARGE SCALE GENOMIC DNA]</scope>
    <source>
        <strain evidence="1">TK-2024</strain>
        <tissue evidence="1">Old leaves</tissue>
    </source>
</reference>
<keyword evidence="2" id="KW-1185">Reference proteome</keyword>
<sequence length="110" mass="12486">MTSEISAILKNVHDQRSSFHSLSFLHVKRKGNEAAHLLANEGRKFASKRVWIEEAPSCVEAAVISDRWWVDPVALDTTSLVVLRDYPYPYSDIFMIVPSAPQCFMAQYLS</sequence>